<gene>
    <name evidence="2" type="ORF">D791_00475</name>
</gene>
<dbReference type="Proteomes" id="UP000019464">
    <property type="component" value="Unassembled WGS sequence"/>
</dbReference>
<keyword evidence="3" id="KW-1185">Reference proteome</keyword>
<protein>
    <recommendedName>
        <fullName evidence="4">EF-hand domain-containing protein</fullName>
    </recommendedName>
</protein>
<dbReference type="PATRIC" id="fig|1229521.3.peg.480"/>
<feature type="transmembrane region" description="Helical" evidence="1">
    <location>
        <begin position="708"/>
        <end position="728"/>
    </location>
</feature>
<proteinExistence type="predicted"/>
<keyword evidence="1" id="KW-0472">Membrane</keyword>
<organism evidence="2 3">
    <name type="scientific">Nitrincola nitratireducens</name>
    <dbReference type="NCBI Taxonomy" id="1229521"/>
    <lineage>
        <taxon>Bacteria</taxon>
        <taxon>Pseudomonadati</taxon>
        <taxon>Pseudomonadota</taxon>
        <taxon>Gammaproteobacteria</taxon>
        <taxon>Oceanospirillales</taxon>
        <taxon>Oceanospirillaceae</taxon>
        <taxon>Nitrincola</taxon>
    </lineage>
</organism>
<evidence type="ECO:0000313" key="2">
    <source>
        <dbReference type="EMBL" id="EXJ13122.1"/>
    </source>
</evidence>
<comment type="caution">
    <text evidence="2">The sequence shown here is derived from an EMBL/GenBank/DDBJ whole genome shotgun (WGS) entry which is preliminary data.</text>
</comment>
<name>W9VAN7_9GAMM</name>
<sequence>MQNVLDLLVYSTLDDYLKELSMRSSLVTGSYPWRFFRSGGFDQVQIENADDLRHLAELDQKLWSVLACPTVGLEFDPRTLALLDNDGDGRIRAPEIIRAVRWVIKVLKAPDILFEEGDRLPLEAINHEDEEGAKLLATAEQILQYLGKGNADVITIEDVSDTTQLFTPDHYNGDGIIPVQLTNDETLIQAIGHIMACYGEQMDRSGQPGINQNTLDQFFNDAHALSDWLAKAELSSQDILPLGESTAAAADLFALIQAKVDDFFTRCQLAVFDEKAAVSLNPADELYQSLANQQLHDKTEGVAALPLALVGPGKDLPLNEGVNPAWSDLIQRFKADVILPILGDCDVLSLQSWSDLSARFTSFRQWMQEKPDSPVASMDIMELRGLLAGNVYEALADLIQRDLNAETAAELVEGVERLTRYNRDLVVLLKNYVNLSDFYGGKRKAIFQAGTLYLDQRSCELCLRVSDLDRHSQQASLSGAYLVYCQCTRLGESPMTIVAAMTGGDADDMMVVGRNGVFYDRHGRDWHASVVKVIENPISVRQAFWSPYKRIARMIGEQIQKFAAAKDKAVEDRSSASLAEGVKPAVSAQAFDIAKFAGIFAAVGLAFGALGTALAAIVSSLLQLPLWQIPLVFIIIMLLISGPSMLLASLKLRKRNLGPLLDANGWAVNTRARINIPFGGSLTGVASLPKGAKRTHYDPFADQKSPKWIIAIFLLLILAGVGYFAGWFEPLLTPITTEVSNLDRLPAEVVNEVSE</sequence>
<keyword evidence="1" id="KW-0812">Transmembrane</keyword>
<evidence type="ECO:0000256" key="1">
    <source>
        <dbReference type="SAM" id="Phobius"/>
    </source>
</evidence>
<evidence type="ECO:0000313" key="3">
    <source>
        <dbReference type="Proteomes" id="UP000019464"/>
    </source>
</evidence>
<dbReference type="AlphaFoldDB" id="W9VAN7"/>
<dbReference type="STRING" id="1229521.D791_00475"/>
<dbReference type="EMBL" id="AONB01000001">
    <property type="protein sequence ID" value="EXJ13122.1"/>
    <property type="molecule type" value="Genomic_DNA"/>
</dbReference>
<evidence type="ECO:0008006" key="4">
    <source>
        <dbReference type="Google" id="ProtNLM"/>
    </source>
</evidence>
<accession>W9VAN7</accession>
<dbReference type="RefSeq" id="WP_202806789.1">
    <property type="nucleotide sequence ID" value="NZ_AONB01000001.1"/>
</dbReference>
<keyword evidence="1" id="KW-1133">Transmembrane helix</keyword>
<feature type="transmembrane region" description="Helical" evidence="1">
    <location>
        <begin position="596"/>
        <end position="621"/>
    </location>
</feature>
<reference evidence="2 3" key="2">
    <citation type="journal article" date="2015" name="Syst. Appl. Microbiol.">
        <title>Nitrincola nitratireducens sp. nov. isolated from a haloalkaline crater lake.</title>
        <authorList>
            <person name="Singh A."/>
            <person name="Vaidya B."/>
            <person name="Tanuku N.R."/>
            <person name="Pinnaka A.K."/>
        </authorList>
    </citation>
    <scope>NUCLEOTIDE SEQUENCE [LARGE SCALE GENOMIC DNA]</scope>
    <source>
        <strain evidence="2 3">AK23</strain>
    </source>
</reference>
<feature type="transmembrane region" description="Helical" evidence="1">
    <location>
        <begin position="627"/>
        <end position="648"/>
    </location>
</feature>
<reference evidence="3" key="1">
    <citation type="submission" date="2012-11" db="EMBL/GenBank/DDBJ databases">
        <authorList>
            <person name="Singh A."/>
            <person name="Pinnaka A.K."/>
            <person name="Vaidya B."/>
        </authorList>
    </citation>
    <scope>NUCLEOTIDE SEQUENCE [LARGE SCALE GENOMIC DNA]</scope>
    <source>
        <strain evidence="3">AK23</strain>
    </source>
</reference>